<dbReference type="SUPFAM" id="SSF46689">
    <property type="entry name" value="Homeodomain-like"/>
    <property type="match status" value="1"/>
</dbReference>
<keyword evidence="1" id="KW-0805">Transcription regulation</keyword>
<dbReference type="EMBL" id="BIFS01000002">
    <property type="protein sequence ID" value="GCE21972.1"/>
    <property type="molecule type" value="Genomic_DNA"/>
</dbReference>
<keyword evidence="2 4" id="KW-0238">DNA-binding</keyword>
<proteinExistence type="predicted"/>
<dbReference type="GO" id="GO:0000976">
    <property type="term" value="F:transcription cis-regulatory region binding"/>
    <property type="evidence" value="ECO:0007669"/>
    <property type="project" value="TreeGrafter"/>
</dbReference>
<keyword evidence="3" id="KW-0804">Transcription</keyword>
<accession>A0A402ASA4</accession>
<evidence type="ECO:0000259" key="6">
    <source>
        <dbReference type="PROSITE" id="PS50977"/>
    </source>
</evidence>
<feature type="domain" description="HTH tetR-type" evidence="6">
    <location>
        <begin position="24"/>
        <end position="84"/>
    </location>
</feature>
<reference evidence="8" key="1">
    <citation type="submission" date="2018-12" db="EMBL/GenBank/DDBJ databases">
        <title>Tengunoibacter tsumagoiensis gen. nov., sp. nov., Dictyobacter kobayashii sp. nov., D. alpinus sp. nov., and D. joshuensis sp. nov. and description of Dictyobacteraceae fam. nov. within the order Ktedonobacterales isolated from Tengu-no-mugimeshi.</title>
        <authorList>
            <person name="Wang C.M."/>
            <person name="Zheng Y."/>
            <person name="Sakai Y."/>
            <person name="Toyoda A."/>
            <person name="Minakuchi Y."/>
            <person name="Abe K."/>
            <person name="Yokota A."/>
            <person name="Yabe S."/>
        </authorList>
    </citation>
    <scope>NUCLEOTIDE SEQUENCE [LARGE SCALE GENOMIC DNA]</scope>
    <source>
        <strain evidence="8">Uno11</strain>
    </source>
</reference>
<dbReference type="InterPro" id="IPR009057">
    <property type="entry name" value="Homeodomain-like_sf"/>
</dbReference>
<dbReference type="RefSeq" id="WP_126554440.1">
    <property type="nucleotide sequence ID" value="NZ_BIFS01000002.1"/>
</dbReference>
<evidence type="ECO:0000256" key="1">
    <source>
        <dbReference type="ARBA" id="ARBA00023015"/>
    </source>
</evidence>
<protein>
    <recommendedName>
        <fullName evidence="6">HTH tetR-type domain-containing protein</fullName>
    </recommendedName>
</protein>
<organism evidence="7 8">
    <name type="scientific">Dictyobacter kobayashii</name>
    <dbReference type="NCBI Taxonomy" id="2014872"/>
    <lineage>
        <taxon>Bacteria</taxon>
        <taxon>Bacillati</taxon>
        <taxon>Chloroflexota</taxon>
        <taxon>Ktedonobacteria</taxon>
        <taxon>Ktedonobacterales</taxon>
        <taxon>Dictyobacteraceae</taxon>
        <taxon>Dictyobacter</taxon>
    </lineage>
</organism>
<evidence type="ECO:0000256" key="3">
    <source>
        <dbReference type="ARBA" id="ARBA00023163"/>
    </source>
</evidence>
<feature type="DNA-binding region" description="H-T-H motif" evidence="4">
    <location>
        <begin position="47"/>
        <end position="66"/>
    </location>
</feature>
<dbReference type="PANTHER" id="PTHR30055:SF234">
    <property type="entry name" value="HTH-TYPE TRANSCRIPTIONAL REGULATOR BETI"/>
    <property type="match status" value="1"/>
</dbReference>
<name>A0A402ASA4_9CHLR</name>
<dbReference type="AlphaFoldDB" id="A0A402ASA4"/>
<dbReference type="InterPro" id="IPR001647">
    <property type="entry name" value="HTH_TetR"/>
</dbReference>
<dbReference type="Pfam" id="PF00440">
    <property type="entry name" value="TetR_N"/>
    <property type="match status" value="1"/>
</dbReference>
<dbReference type="InterPro" id="IPR050109">
    <property type="entry name" value="HTH-type_TetR-like_transc_reg"/>
</dbReference>
<evidence type="ECO:0000313" key="8">
    <source>
        <dbReference type="Proteomes" id="UP000287188"/>
    </source>
</evidence>
<gene>
    <name evidence="7" type="ORF">KDK_57720</name>
</gene>
<dbReference type="PROSITE" id="PS50977">
    <property type="entry name" value="HTH_TETR_2"/>
    <property type="match status" value="1"/>
</dbReference>
<dbReference type="PRINTS" id="PR00455">
    <property type="entry name" value="HTHTETR"/>
</dbReference>
<evidence type="ECO:0000256" key="5">
    <source>
        <dbReference type="SAM" id="MobiDB-lite"/>
    </source>
</evidence>
<dbReference type="Gene3D" id="1.10.357.10">
    <property type="entry name" value="Tetracycline Repressor, domain 2"/>
    <property type="match status" value="1"/>
</dbReference>
<comment type="caution">
    <text evidence="7">The sequence shown here is derived from an EMBL/GenBank/DDBJ whole genome shotgun (WGS) entry which is preliminary data.</text>
</comment>
<evidence type="ECO:0000256" key="4">
    <source>
        <dbReference type="PROSITE-ProRule" id="PRU00335"/>
    </source>
</evidence>
<evidence type="ECO:0000313" key="7">
    <source>
        <dbReference type="EMBL" id="GCE21972.1"/>
    </source>
</evidence>
<dbReference type="Proteomes" id="UP000287188">
    <property type="component" value="Unassembled WGS sequence"/>
</dbReference>
<feature type="region of interest" description="Disordered" evidence="5">
    <location>
        <begin position="1"/>
        <end position="21"/>
    </location>
</feature>
<evidence type="ECO:0000256" key="2">
    <source>
        <dbReference type="ARBA" id="ARBA00023125"/>
    </source>
</evidence>
<dbReference type="PANTHER" id="PTHR30055">
    <property type="entry name" value="HTH-TYPE TRANSCRIPTIONAL REGULATOR RUTR"/>
    <property type="match status" value="1"/>
</dbReference>
<keyword evidence="8" id="KW-1185">Reference proteome</keyword>
<dbReference type="GO" id="GO:0003700">
    <property type="term" value="F:DNA-binding transcription factor activity"/>
    <property type="evidence" value="ECO:0007669"/>
    <property type="project" value="TreeGrafter"/>
</dbReference>
<sequence>MGITSQPKEGKCPYHSRARQRQAEETRRRILAAAVSLFECRGYAATTLEAIAEIAEVSPKTIAAVFGSKRVLLAEVINPDAFSIRVQQLIEELRATPDPSWQLSLVTQITRQVYEPLVSELELPGWRSS</sequence>